<accession>A0A6J7KBY8</accession>
<organism evidence="2">
    <name type="scientific">freshwater metagenome</name>
    <dbReference type="NCBI Taxonomy" id="449393"/>
    <lineage>
        <taxon>unclassified sequences</taxon>
        <taxon>metagenomes</taxon>
        <taxon>ecological metagenomes</taxon>
    </lineage>
</organism>
<dbReference type="EMBL" id="CAFBNQ010000018">
    <property type="protein sequence ID" value="CAB4953085.1"/>
    <property type="molecule type" value="Genomic_DNA"/>
</dbReference>
<reference evidence="2" key="1">
    <citation type="submission" date="2020-05" db="EMBL/GenBank/DDBJ databases">
        <authorList>
            <person name="Chiriac C."/>
            <person name="Salcher M."/>
            <person name="Ghai R."/>
            <person name="Kavagutti S V."/>
        </authorList>
    </citation>
    <scope>NUCLEOTIDE SEQUENCE</scope>
</reference>
<name>A0A6J7KBY8_9ZZZZ</name>
<dbReference type="InterPro" id="IPR012961">
    <property type="entry name" value="Ski2/MTR4_C"/>
</dbReference>
<evidence type="ECO:0000313" key="2">
    <source>
        <dbReference type="EMBL" id="CAB4953085.1"/>
    </source>
</evidence>
<dbReference type="Pfam" id="PF08148">
    <property type="entry name" value="DSHCT"/>
    <property type="match status" value="1"/>
</dbReference>
<dbReference type="AlphaFoldDB" id="A0A6J7KBY8"/>
<protein>
    <submittedName>
        <fullName evidence="2">Unannotated protein</fullName>
    </submittedName>
</protein>
<proteinExistence type="predicted"/>
<dbReference type="SMART" id="SM01142">
    <property type="entry name" value="DSHCT"/>
    <property type="match status" value="1"/>
</dbReference>
<sequence>MTHLEYIEGEKPLPQGKILAKIYAESDLLLTETIRTGILDELSAPELLAVVSCMIFQSRSRDEYAPKMPHQNVTNALVEITKLWAKLEDIENEFDVKTQKEPDFGFAYISYRWAQGNSLTSVLKGSDMSVGDFVRSAKQLMDLLMQIAGASEKLRPVCREAIKRLDRGVVSYMVDDL</sequence>
<feature type="domain" description="ATP-dependent RNA helicase Ski2/MTR4 C-terminal" evidence="1">
    <location>
        <begin position="7"/>
        <end position="174"/>
    </location>
</feature>
<dbReference type="Gene3D" id="1.10.3380.30">
    <property type="match status" value="1"/>
</dbReference>
<gene>
    <name evidence="2" type="ORF">UFOPK3861_00312</name>
</gene>
<evidence type="ECO:0000259" key="1">
    <source>
        <dbReference type="SMART" id="SM01142"/>
    </source>
</evidence>